<dbReference type="Proteomes" id="UP000602198">
    <property type="component" value="Unassembled WGS sequence"/>
</dbReference>
<accession>A0ABS1MFP3</accession>
<comment type="caution">
    <text evidence="2">The sequence shown here is derived from an EMBL/GenBank/DDBJ whole genome shotgun (WGS) entry which is preliminary data.</text>
</comment>
<evidence type="ECO:0000313" key="3">
    <source>
        <dbReference type="Proteomes" id="UP000602198"/>
    </source>
</evidence>
<proteinExistence type="predicted"/>
<evidence type="ECO:0000256" key="1">
    <source>
        <dbReference type="SAM" id="MobiDB-lite"/>
    </source>
</evidence>
<keyword evidence="3" id="KW-1185">Reference proteome</keyword>
<dbReference type="EMBL" id="JAERRJ010000013">
    <property type="protein sequence ID" value="MBL1078885.1"/>
    <property type="molecule type" value="Genomic_DNA"/>
</dbReference>
<gene>
    <name evidence="2" type="ORF">JK358_31225</name>
</gene>
<feature type="compositionally biased region" description="Basic residues" evidence="1">
    <location>
        <begin position="80"/>
        <end position="95"/>
    </location>
</feature>
<sequence>MSEYVRGRKQFILGLLVATLVAPIAAGLAALAATMGVLAAREGWRRMMPPERGRGAVAAEPATPRLATQRPVMRAGNRGPGRRSTVRRHHHRVFH</sequence>
<name>A0ABS1MFP3_9NOCA</name>
<organism evidence="2 3">
    <name type="scientific">Nocardia acididurans</name>
    <dbReference type="NCBI Taxonomy" id="2802282"/>
    <lineage>
        <taxon>Bacteria</taxon>
        <taxon>Bacillati</taxon>
        <taxon>Actinomycetota</taxon>
        <taxon>Actinomycetes</taxon>
        <taxon>Mycobacteriales</taxon>
        <taxon>Nocardiaceae</taxon>
        <taxon>Nocardia</taxon>
    </lineage>
</organism>
<evidence type="ECO:0000313" key="2">
    <source>
        <dbReference type="EMBL" id="MBL1078885.1"/>
    </source>
</evidence>
<reference evidence="2 3" key="1">
    <citation type="submission" date="2021-01" db="EMBL/GenBank/DDBJ databases">
        <title>WGS of actinomycetes isolated from Thailand.</title>
        <authorList>
            <person name="Thawai C."/>
        </authorList>
    </citation>
    <scope>NUCLEOTIDE SEQUENCE [LARGE SCALE GENOMIC DNA]</scope>
    <source>
        <strain evidence="2 3">LPG 2</strain>
    </source>
</reference>
<dbReference type="RefSeq" id="WP_201954750.1">
    <property type="nucleotide sequence ID" value="NZ_JAERRJ010000013.1"/>
</dbReference>
<protein>
    <submittedName>
        <fullName evidence="2">Uncharacterized protein</fullName>
    </submittedName>
</protein>
<feature type="region of interest" description="Disordered" evidence="1">
    <location>
        <begin position="53"/>
        <end position="95"/>
    </location>
</feature>